<organism evidence="2 3">
    <name type="scientific">Paenibacillus pseudetheri</name>
    <dbReference type="NCBI Taxonomy" id="2897682"/>
    <lineage>
        <taxon>Bacteria</taxon>
        <taxon>Bacillati</taxon>
        <taxon>Bacillota</taxon>
        <taxon>Bacilli</taxon>
        <taxon>Bacillales</taxon>
        <taxon>Paenibacillaceae</taxon>
        <taxon>Paenibacillus</taxon>
    </lineage>
</organism>
<gene>
    <name evidence="2" type="ORF">PAECIP111894_04359</name>
</gene>
<dbReference type="SUPFAM" id="SSF47336">
    <property type="entry name" value="ACP-like"/>
    <property type="match status" value="1"/>
</dbReference>
<dbReference type="InterPro" id="IPR009081">
    <property type="entry name" value="PP-bd_ACP"/>
</dbReference>
<accession>A0ABN8FSS5</accession>
<dbReference type="InterPro" id="IPR036736">
    <property type="entry name" value="ACP-like_sf"/>
</dbReference>
<feature type="domain" description="Carrier" evidence="1">
    <location>
        <begin position="2"/>
        <end position="87"/>
    </location>
</feature>
<name>A0ABN8FSS5_9BACL</name>
<dbReference type="EMBL" id="CAKMAB010000030">
    <property type="protein sequence ID" value="CAH1058186.1"/>
    <property type="molecule type" value="Genomic_DNA"/>
</dbReference>
<comment type="caution">
    <text evidence="2">The sequence shown here is derived from an EMBL/GenBank/DDBJ whole genome shotgun (WGS) entry which is preliminary data.</text>
</comment>
<dbReference type="Pfam" id="PF00550">
    <property type="entry name" value="PP-binding"/>
    <property type="match status" value="1"/>
</dbReference>
<dbReference type="Gene3D" id="1.10.1200.10">
    <property type="entry name" value="ACP-like"/>
    <property type="match status" value="1"/>
</dbReference>
<evidence type="ECO:0000313" key="3">
    <source>
        <dbReference type="Proteomes" id="UP000838749"/>
    </source>
</evidence>
<protein>
    <recommendedName>
        <fullName evidence="1">Carrier domain-containing protein</fullName>
    </recommendedName>
</protein>
<reference evidence="2" key="1">
    <citation type="submission" date="2021-12" db="EMBL/GenBank/DDBJ databases">
        <authorList>
            <person name="Criscuolo A."/>
        </authorList>
    </citation>
    <scope>NUCLEOTIDE SEQUENCE</scope>
    <source>
        <strain evidence="2">CIP111894</strain>
    </source>
</reference>
<keyword evidence="3" id="KW-1185">Reference proteome</keyword>
<dbReference type="Proteomes" id="UP000838749">
    <property type="component" value="Unassembled WGS sequence"/>
</dbReference>
<dbReference type="RefSeq" id="WP_094877748.1">
    <property type="nucleotide sequence ID" value="NZ_CAKMAB010000030.1"/>
</dbReference>
<evidence type="ECO:0000259" key="1">
    <source>
        <dbReference type="PROSITE" id="PS50075"/>
    </source>
</evidence>
<proteinExistence type="predicted"/>
<evidence type="ECO:0000313" key="2">
    <source>
        <dbReference type="EMBL" id="CAH1058186.1"/>
    </source>
</evidence>
<sequence>MKTLEEQICEMIVTKLELEDVDPNAIDYETPLFSAYDEDGSGLELDSVDSLELVVAMRETFGIVVGEANMSIFKNINSLSNFVREKQAALN</sequence>
<dbReference type="PROSITE" id="PS50075">
    <property type="entry name" value="CARRIER"/>
    <property type="match status" value="1"/>
</dbReference>